<feature type="non-terminal residue" evidence="4">
    <location>
        <position position="1"/>
    </location>
</feature>
<reference evidence="4" key="1">
    <citation type="submission" date="2021-02" db="EMBL/GenBank/DDBJ databases">
        <authorList>
            <person name="Nowell W R."/>
        </authorList>
    </citation>
    <scope>NUCLEOTIDE SEQUENCE</scope>
</reference>
<dbReference type="GO" id="GO:0140359">
    <property type="term" value="F:ABC-type transporter activity"/>
    <property type="evidence" value="ECO:0007669"/>
    <property type="project" value="InterPro"/>
</dbReference>
<dbReference type="GO" id="GO:0005319">
    <property type="term" value="F:lipid transporter activity"/>
    <property type="evidence" value="ECO:0007669"/>
    <property type="project" value="TreeGrafter"/>
</dbReference>
<dbReference type="EMBL" id="CAJNOK010018465">
    <property type="protein sequence ID" value="CAF1282858.1"/>
    <property type="molecule type" value="Genomic_DNA"/>
</dbReference>
<dbReference type="InterPro" id="IPR026082">
    <property type="entry name" value="ABCA"/>
</dbReference>
<sequence length="115" mass="12746">HFLCLLIVLKNQDEPTTGLDAVSKRKLWTVIQAARNQGITIILTSHSYSISQTTLEQVFVLLVKEHENEQQMRSPIINFDGGSAVKTGVPVSVMRRTTTEQNGDEPATGNIVTRL</sequence>
<dbReference type="Proteomes" id="UP000677228">
    <property type="component" value="Unassembled WGS sequence"/>
</dbReference>
<gene>
    <name evidence="4" type="ORF">OVA965_LOCUS27721</name>
    <name evidence="5" type="ORF">TMI583_LOCUS28469</name>
</gene>
<dbReference type="EMBL" id="CAJOBA010040029">
    <property type="protein sequence ID" value="CAF4087644.1"/>
    <property type="molecule type" value="Genomic_DNA"/>
</dbReference>
<evidence type="ECO:0000256" key="1">
    <source>
        <dbReference type="ARBA" id="ARBA00022448"/>
    </source>
</evidence>
<evidence type="ECO:0000313" key="5">
    <source>
        <dbReference type="EMBL" id="CAF4087644.1"/>
    </source>
</evidence>
<name>A0A8S2EQ72_9BILA</name>
<dbReference type="InterPro" id="IPR027417">
    <property type="entry name" value="P-loop_NTPase"/>
</dbReference>
<dbReference type="PANTHER" id="PTHR19229:SF36">
    <property type="entry name" value="ATP-BINDING CASSETTE SUB-FAMILY A MEMBER 2"/>
    <property type="match status" value="1"/>
</dbReference>
<dbReference type="GO" id="GO:0016020">
    <property type="term" value="C:membrane"/>
    <property type="evidence" value="ECO:0007669"/>
    <property type="project" value="InterPro"/>
</dbReference>
<evidence type="ECO:0000313" key="4">
    <source>
        <dbReference type="EMBL" id="CAF1282858.1"/>
    </source>
</evidence>
<keyword evidence="1" id="KW-0813">Transport</keyword>
<dbReference type="SUPFAM" id="SSF52540">
    <property type="entry name" value="P-loop containing nucleoside triphosphate hydrolases"/>
    <property type="match status" value="1"/>
</dbReference>
<accession>A0A8S2EQ72</accession>
<dbReference type="AlphaFoldDB" id="A0A8S2EQ72"/>
<keyword evidence="2" id="KW-0677">Repeat</keyword>
<dbReference type="PANTHER" id="PTHR19229">
    <property type="entry name" value="ATP-BINDING CASSETTE TRANSPORTER SUBFAMILY A ABCA"/>
    <property type="match status" value="1"/>
</dbReference>
<evidence type="ECO:0000313" key="6">
    <source>
        <dbReference type="Proteomes" id="UP000677228"/>
    </source>
</evidence>
<comment type="caution">
    <text evidence="4">The sequence shown here is derived from an EMBL/GenBank/DDBJ whole genome shotgun (WGS) entry which is preliminary data.</text>
</comment>
<proteinExistence type="predicted"/>
<evidence type="ECO:0000256" key="3">
    <source>
        <dbReference type="SAM" id="MobiDB-lite"/>
    </source>
</evidence>
<evidence type="ECO:0000256" key="2">
    <source>
        <dbReference type="ARBA" id="ARBA00022737"/>
    </source>
</evidence>
<feature type="region of interest" description="Disordered" evidence="3">
    <location>
        <begin position="96"/>
        <end position="115"/>
    </location>
</feature>
<dbReference type="Proteomes" id="UP000682733">
    <property type="component" value="Unassembled WGS sequence"/>
</dbReference>
<protein>
    <submittedName>
        <fullName evidence="4">Uncharacterized protein</fullName>
    </submittedName>
</protein>
<dbReference type="Gene3D" id="3.40.50.300">
    <property type="entry name" value="P-loop containing nucleotide triphosphate hydrolases"/>
    <property type="match status" value="1"/>
</dbReference>
<organism evidence="4 6">
    <name type="scientific">Didymodactylos carnosus</name>
    <dbReference type="NCBI Taxonomy" id="1234261"/>
    <lineage>
        <taxon>Eukaryota</taxon>
        <taxon>Metazoa</taxon>
        <taxon>Spiralia</taxon>
        <taxon>Gnathifera</taxon>
        <taxon>Rotifera</taxon>
        <taxon>Eurotatoria</taxon>
        <taxon>Bdelloidea</taxon>
        <taxon>Philodinida</taxon>
        <taxon>Philodinidae</taxon>
        <taxon>Didymodactylos</taxon>
    </lineage>
</organism>